<dbReference type="EMBL" id="MLHQ01000011">
    <property type="protein sequence ID" value="OOF58938.1"/>
    <property type="molecule type" value="Genomic_DNA"/>
</dbReference>
<evidence type="ECO:0000313" key="2">
    <source>
        <dbReference type="Proteomes" id="UP000188602"/>
    </source>
</evidence>
<reference evidence="1 2" key="1">
    <citation type="submission" date="2016-10" db="EMBL/GenBank/DDBJ databases">
        <title>Rodentibacter gen. nov. and new species.</title>
        <authorList>
            <person name="Christensen H."/>
        </authorList>
    </citation>
    <scope>NUCLEOTIDE SEQUENCE [LARGE SCALE GENOMIC DNA]</scope>
    <source>
        <strain evidence="1 2">Ac151</strain>
    </source>
</reference>
<dbReference type="InterPro" id="IPR021730">
    <property type="entry name" value="YdbH"/>
</dbReference>
<organism evidence="1 2">
    <name type="scientific">Rodentibacter myodis</name>
    <dbReference type="NCBI Taxonomy" id="1907939"/>
    <lineage>
        <taxon>Bacteria</taxon>
        <taxon>Pseudomonadati</taxon>
        <taxon>Pseudomonadota</taxon>
        <taxon>Gammaproteobacteria</taxon>
        <taxon>Pasteurellales</taxon>
        <taxon>Pasteurellaceae</taxon>
        <taxon>Rodentibacter</taxon>
    </lineage>
</organism>
<evidence type="ECO:0000313" key="1">
    <source>
        <dbReference type="EMBL" id="OOF58938.1"/>
    </source>
</evidence>
<proteinExistence type="predicted"/>
<keyword evidence="2" id="KW-1185">Reference proteome</keyword>
<name>A0A1V3JRL2_9PAST</name>
<dbReference type="STRING" id="1907939.BKL49_05200"/>
<gene>
    <name evidence="1" type="ORF">BKL49_05200</name>
</gene>
<accession>A0A1V3JRL2</accession>
<dbReference type="Proteomes" id="UP000188602">
    <property type="component" value="Unassembled WGS sequence"/>
</dbReference>
<sequence>MVDYACIQSLPTHDEKTSLKLTALFAPLPQSELTLHHIKLRNADTIVPPIFHNVLNSYLSGTANYQDNQFNLAFSAKDNDQLIMQYHSTLQPMGEGFQWQGEMNYQPQEKQQYHLTFSTLLNDEILQTQPEGKATLTWQLPDFSVNKGEATLSWQGENGVIKAQDLSRHSPLLDVPFVFTQDGLEITWGNFYWTFDGYQPMKGFLGLSLRTPKQGWLPFDIDLNVILQTFGEKGKGEIVISGKDGKIGGGENLDQIHFDLKTRGDLRYYNTVAQTNLSYQLGGTFADPHLLFQAGSIFKMDNQQADTNIRVRLPLDEVQIGKYGLNGRLQASLQGFTPQFSDINLKLDGLANEFIAGIKTVFQLRDPQQKLRNAERNAQNRWDWTIEGNARWNALKTPVRLKGIGFWQTDHIELNQLNASSDNIQTDGISMAPLSIELKDRLRWNYEKSHIRGLIQAKTDWIKFAYGGYFSKPILGVGLDGEGIEGFNIAGDLKAGTLGPIDLLARYENQALKGKISWKEQSAKVFQSLFPQQWNWLIHRGKIKGATDFTINEKGIAMQGNLSLNSADIFFPDGEIEKLSIDFPLHYQNNALQNKRTHPIKVSVRNLRKGALLLSNGEFNLYGTYPNSAKKPLTLSHAKIGLFNGELTIDKLNFPQREMATLKFSNIDLERWQWHSTIRFI</sequence>
<dbReference type="AlphaFoldDB" id="A0A1V3JRL2"/>
<comment type="caution">
    <text evidence="1">The sequence shown here is derived from an EMBL/GenBank/DDBJ whole genome shotgun (WGS) entry which is preliminary data.</text>
</comment>
<protein>
    <submittedName>
        <fullName evidence="1">Uncharacterized protein</fullName>
    </submittedName>
</protein>
<dbReference type="Pfam" id="PF11739">
    <property type="entry name" value="YdbH-like"/>
    <property type="match status" value="1"/>
</dbReference>